<accession>A0A8H6XZ01</accession>
<gene>
    <name evidence="1" type="ORF">MVEN_01437900</name>
</gene>
<reference evidence="1" key="1">
    <citation type="submission" date="2020-05" db="EMBL/GenBank/DDBJ databases">
        <title>Mycena genomes resolve the evolution of fungal bioluminescence.</title>
        <authorList>
            <person name="Tsai I.J."/>
        </authorList>
    </citation>
    <scope>NUCLEOTIDE SEQUENCE</scope>
    <source>
        <strain evidence="1">CCC161011</strain>
    </source>
</reference>
<comment type="caution">
    <text evidence="1">The sequence shown here is derived from an EMBL/GenBank/DDBJ whole genome shotgun (WGS) entry which is preliminary data.</text>
</comment>
<dbReference type="OrthoDB" id="3255261at2759"/>
<evidence type="ECO:0000313" key="2">
    <source>
        <dbReference type="Proteomes" id="UP000620124"/>
    </source>
</evidence>
<name>A0A8H6XZ01_9AGAR</name>
<keyword evidence="2" id="KW-1185">Reference proteome</keyword>
<protein>
    <submittedName>
        <fullName evidence="1">Uncharacterized protein</fullName>
    </submittedName>
</protein>
<dbReference type="AlphaFoldDB" id="A0A8H6XZ01"/>
<sequence>MFNLMFRKKYESRKYVDLIKKVSSNWANWDPPRPIQVGDYGMIDEQTGIFEKENNIYTAPSTAALCALHRSQAAPPEENIIYNAEVQHKGILDLTHFNIPGIAEASIKGQWKFNKNKTGALLVMAQPRITFLDEATLFEKLVGVKELDDKCLVTATVTCHAYAMYLSSQSEDSISLALHSTPSVSAAPLGLAGGESKLDWWSEKGAGVFRHGCAEPGTYSFTPMFMLKRKPKNDKFSSHRSALLDTMWEEVQVPWRPLKEGGEEAAVVNTLAGSQAPKTSEE</sequence>
<evidence type="ECO:0000313" key="1">
    <source>
        <dbReference type="EMBL" id="KAF7349156.1"/>
    </source>
</evidence>
<organism evidence="1 2">
    <name type="scientific">Mycena venus</name>
    <dbReference type="NCBI Taxonomy" id="2733690"/>
    <lineage>
        <taxon>Eukaryota</taxon>
        <taxon>Fungi</taxon>
        <taxon>Dikarya</taxon>
        <taxon>Basidiomycota</taxon>
        <taxon>Agaricomycotina</taxon>
        <taxon>Agaricomycetes</taxon>
        <taxon>Agaricomycetidae</taxon>
        <taxon>Agaricales</taxon>
        <taxon>Marasmiineae</taxon>
        <taxon>Mycenaceae</taxon>
        <taxon>Mycena</taxon>
    </lineage>
</organism>
<dbReference type="Proteomes" id="UP000620124">
    <property type="component" value="Unassembled WGS sequence"/>
</dbReference>
<dbReference type="EMBL" id="JACAZI010000011">
    <property type="protein sequence ID" value="KAF7349156.1"/>
    <property type="molecule type" value="Genomic_DNA"/>
</dbReference>
<proteinExistence type="predicted"/>